<evidence type="ECO:0000313" key="3">
    <source>
        <dbReference type="Proteomes" id="UP000765509"/>
    </source>
</evidence>
<feature type="compositionally biased region" description="Basic and acidic residues" evidence="1">
    <location>
        <begin position="84"/>
        <end position="93"/>
    </location>
</feature>
<sequence length="93" mass="10167">MVAARPSTSSQQLASTFYTLFESLEAEITAIPVVRSEKVPKQRSENTPASVKKLVYGRKTARVGASAKPLDRDNELLYSSEEVIGPKKDRGPS</sequence>
<gene>
    <name evidence="2" type="ORF">O181_004390</name>
</gene>
<keyword evidence="3" id="KW-1185">Reference proteome</keyword>
<feature type="region of interest" description="Disordered" evidence="1">
    <location>
        <begin position="63"/>
        <end position="93"/>
    </location>
</feature>
<evidence type="ECO:0000256" key="1">
    <source>
        <dbReference type="SAM" id="MobiDB-lite"/>
    </source>
</evidence>
<proteinExistence type="predicted"/>
<protein>
    <submittedName>
        <fullName evidence="2">Uncharacterized protein</fullName>
    </submittedName>
</protein>
<organism evidence="2 3">
    <name type="scientific">Austropuccinia psidii MF-1</name>
    <dbReference type="NCBI Taxonomy" id="1389203"/>
    <lineage>
        <taxon>Eukaryota</taxon>
        <taxon>Fungi</taxon>
        <taxon>Dikarya</taxon>
        <taxon>Basidiomycota</taxon>
        <taxon>Pucciniomycotina</taxon>
        <taxon>Pucciniomycetes</taxon>
        <taxon>Pucciniales</taxon>
        <taxon>Sphaerophragmiaceae</taxon>
        <taxon>Austropuccinia</taxon>
    </lineage>
</organism>
<reference evidence="2" key="1">
    <citation type="submission" date="2021-03" db="EMBL/GenBank/DDBJ databases">
        <title>Draft genome sequence of rust myrtle Austropuccinia psidii MF-1, a brazilian biotype.</title>
        <authorList>
            <person name="Quecine M.C."/>
            <person name="Pachon D.M.R."/>
            <person name="Bonatelli M.L."/>
            <person name="Correr F.H."/>
            <person name="Franceschini L.M."/>
            <person name="Leite T.F."/>
            <person name="Margarido G.R.A."/>
            <person name="Almeida C.A."/>
            <person name="Ferrarezi J.A."/>
            <person name="Labate C.A."/>
        </authorList>
    </citation>
    <scope>NUCLEOTIDE SEQUENCE</scope>
    <source>
        <strain evidence="2">MF-1</strain>
    </source>
</reference>
<evidence type="ECO:0000313" key="2">
    <source>
        <dbReference type="EMBL" id="MBW0464675.1"/>
    </source>
</evidence>
<dbReference type="EMBL" id="AVOT02000846">
    <property type="protein sequence ID" value="MBW0464675.1"/>
    <property type="molecule type" value="Genomic_DNA"/>
</dbReference>
<dbReference type="AlphaFoldDB" id="A0A9Q3BGA3"/>
<accession>A0A9Q3BGA3</accession>
<comment type="caution">
    <text evidence="2">The sequence shown here is derived from an EMBL/GenBank/DDBJ whole genome shotgun (WGS) entry which is preliminary data.</text>
</comment>
<name>A0A9Q3BGA3_9BASI</name>
<dbReference type="Proteomes" id="UP000765509">
    <property type="component" value="Unassembled WGS sequence"/>
</dbReference>